<evidence type="ECO:0000313" key="1">
    <source>
        <dbReference type="EMBL" id="KOF93528.1"/>
    </source>
</evidence>
<gene>
    <name evidence="1" type="ORF">OCBIM_22004237mg</name>
</gene>
<sequence length="50" mass="6002">MIIIRLMLIICSYLHNHDWRLLLCRRIYLQAKTHLAVRVHVNICMCGVRV</sequence>
<organism evidence="1">
    <name type="scientific">Octopus bimaculoides</name>
    <name type="common">California two-spotted octopus</name>
    <dbReference type="NCBI Taxonomy" id="37653"/>
    <lineage>
        <taxon>Eukaryota</taxon>
        <taxon>Metazoa</taxon>
        <taxon>Spiralia</taxon>
        <taxon>Lophotrochozoa</taxon>
        <taxon>Mollusca</taxon>
        <taxon>Cephalopoda</taxon>
        <taxon>Coleoidea</taxon>
        <taxon>Octopodiformes</taxon>
        <taxon>Octopoda</taxon>
        <taxon>Incirrata</taxon>
        <taxon>Octopodidae</taxon>
        <taxon>Octopus</taxon>
    </lineage>
</organism>
<protein>
    <submittedName>
        <fullName evidence="1">Uncharacterized protein</fullName>
    </submittedName>
</protein>
<proteinExistence type="predicted"/>
<name>A0A0L8HWB4_OCTBM</name>
<dbReference type="EMBL" id="KQ417143">
    <property type="protein sequence ID" value="KOF93528.1"/>
    <property type="molecule type" value="Genomic_DNA"/>
</dbReference>
<dbReference type="AlphaFoldDB" id="A0A0L8HWB4"/>
<reference evidence="1" key="1">
    <citation type="submission" date="2015-07" db="EMBL/GenBank/DDBJ databases">
        <title>MeaNS - Measles Nucleotide Surveillance Program.</title>
        <authorList>
            <person name="Tran T."/>
            <person name="Druce J."/>
        </authorList>
    </citation>
    <scope>NUCLEOTIDE SEQUENCE</scope>
    <source>
        <strain evidence="1">UCB-OBI-ISO-001</strain>
        <tissue evidence="1">Gonad</tissue>
    </source>
</reference>
<accession>A0A0L8HWB4</accession>